<dbReference type="CDD" id="cd00082">
    <property type="entry name" value="HisKA"/>
    <property type="match status" value="1"/>
</dbReference>
<dbReference type="Gene3D" id="3.30.565.10">
    <property type="entry name" value="Histidine kinase-like ATPase, C-terminal domain"/>
    <property type="match status" value="1"/>
</dbReference>
<evidence type="ECO:0000256" key="10">
    <source>
        <dbReference type="ARBA" id="ARBA00023136"/>
    </source>
</evidence>
<sequence length="301" mass="34740">MEELLILILTIALIYAIIKNFTLKNDIKNINNSLEIIKNDDSNKRIVSISMDKEVVKLIKKINFLLDDVTIKRLKYEKNNKNLKNMITNISHDLRTPLTSIKGYVEYINSKSMGQYEVNKYLKIVNEKAILLQELLNSLFELSRIEEGNYPLDIEKININNLLIEVLIAFYEDFNIKNIEPSINIKENNLFILGDRKAMKRVLVNLTQNILKHNGKDIKINLFSNGKFVIIEFKNKADNLTDEDIKSLYDRFFTNNIARDRNNSGLGLTIAKKLIENMDGEINATLNDNVLCISVKLLCVN</sequence>
<dbReference type="EC" id="2.7.13.3" evidence="3"/>
<name>A0A6M0RA50_9CLOT</name>
<keyword evidence="5" id="KW-0808">Transferase</keyword>
<evidence type="ECO:0000313" key="12">
    <source>
        <dbReference type="EMBL" id="NEZ47154.1"/>
    </source>
</evidence>
<dbReference type="Pfam" id="PF02518">
    <property type="entry name" value="HATPase_c"/>
    <property type="match status" value="1"/>
</dbReference>
<accession>A0A6M0RA50</accession>
<dbReference type="InterPro" id="IPR050398">
    <property type="entry name" value="HssS/ArlS-like"/>
</dbReference>
<evidence type="ECO:0000256" key="4">
    <source>
        <dbReference type="ARBA" id="ARBA00022553"/>
    </source>
</evidence>
<dbReference type="InterPro" id="IPR036097">
    <property type="entry name" value="HisK_dim/P_sf"/>
</dbReference>
<evidence type="ECO:0000256" key="3">
    <source>
        <dbReference type="ARBA" id="ARBA00012438"/>
    </source>
</evidence>
<dbReference type="SUPFAM" id="SSF47384">
    <property type="entry name" value="Homodimeric domain of signal transducing histidine kinase"/>
    <property type="match status" value="1"/>
</dbReference>
<comment type="subcellular location">
    <subcellularLocation>
        <location evidence="2">Membrane</location>
        <topology evidence="2">Multi-pass membrane protein</topology>
    </subcellularLocation>
</comment>
<evidence type="ECO:0000256" key="1">
    <source>
        <dbReference type="ARBA" id="ARBA00000085"/>
    </source>
</evidence>
<dbReference type="InterPro" id="IPR003594">
    <property type="entry name" value="HATPase_dom"/>
</dbReference>
<keyword evidence="10" id="KW-0472">Membrane</keyword>
<evidence type="ECO:0000256" key="5">
    <source>
        <dbReference type="ARBA" id="ARBA00022679"/>
    </source>
</evidence>
<evidence type="ECO:0000256" key="2">
    <source>
        <dbReference type="ARBA" id="ARBA00004141"/>
    </source>
</evidence>
<organism evidence="12 13">
    <name type="scientific">Clostridium niameyense</name>
    <dbReference type="NCBI Taxonomy" id="1622073"/>
    <lineage>
        <taxon>Bacteria</taxon>
        <taxon>Bacillati</taxon>
        <taxon>Bacillota</taxon>
        <taxon>Clostridia</taxon>
        <taxon>Eubacteriales</taxon>
        <taxon>Clostridiaceae</taxon>
        <taxon>Clostridium</taxon>
    </lineage>
</organism>
<evidence type="ECO:0000313" key="13">
    <source>
        <dbReference type="Proteomes" id="UP000473885"/>
    </source>
</evidence>
<dbReference type="PRINTS" id="PR01780">
    <property type="entry name" value="LANTIREGPROT"/>
</dbReference>
<dbReference type="SMART" id="SM00387">
    <property type="entry name" value="HATPase_c"/>
    <property type="match status" value="1"/>
</dbReference>
<dbReference type="SMART" id="SM00388">
    <property type="entry name" value="HisKA"/>
    <property type="match status" value="1"/>
</dbReference>
<dbReference type="InterPro" id="IPR036890">
    <property type="entry name" value="HATPase_C_sf"/>
</dbReference>
<dbReference type="GO" id="GO:0005886">
    <property type="term" value="C:plasma membrane"/>
    <property type="evidence" value="ECO:0007669"/>
    <property type="project" value="TreeGrafter"/>
</dbReference>
<dbReference type="GO" id="GO:0000155">
    <property type="term" value="F:phosphorelay sensor kinase activity"/>
    <property type="evidence" value="ECO:0007669"/>
    <property type="project" value="InterPro"/>
</dbReference>
<dbReference type="EMBL" id="SXDP01000005">
    <property type="protein sequence ID" value="NEZ47154.1"/>
    <property type="molecule type" value="Genomic_DNA"/>
</dbReference>
<evidence type="ECO:0000256" key="8">
    <source>
        <dbReference type="ARBA" id="ARBA00022989"/>
    </source>
</evidence>
<dbReference type="SUPFAM" id="SSF55874">
    <property type="entry name" value="ATPase domain of HSP90 chaperone/DNA topoisomerase II/histidine kinase"/>
    <property type="match status" value="1"/>
</dbReference>
<dbReference type="Gene3D" id="1.10.287.130">
    <property type="match status" value="1"/>
</dbReference>
<feature type="domain" description="Histidine kinase" evidence="11">
    <location>
        <begin position="89"/>
        <end position="283"/>
    </location>
</feature>
<evidence type="ECO:0000256" key="9">
    <source>
        <dbReference type="ARBA" id="ARBA00023012"/>
    </source>
</evidence>
<evidence type="ECO:0000259" key="11">
    <source>
        <dbReference type="PROSITE" id="PS50109"/>
    </source>
</evidence>
<keyword evidence="9" id="KW-0902">Two-component regulatory system</keyword>
<dbReference type="InterPro" id="IPR005467">
    <property type="entry name" value="His_kinase_dom"/>
</dbReference>
<evidence type="ECO:0000256" key="6">
    <source>
        <dbReference type="ARBA" id="ARBA00022692"/>
    </source>
</evidence>
<dbReference type="InterPro" id="IPR008358">
    <property type="entry name" value="Sig_transdc_His_kin/Pase_MprB"/>
</dbReference>
<reference evidence="12 13" key="1">
    <citation type="submission" date="2019-04" db="EMBL/GenBank/DDBJ databases">
        <title>Genome sequencing of Clostridium botulinum Groups I-IV and Clostridium butyricum.</title>
        <authorList>
            <person name="Brunt J."/>
            <person name="Van Vliet A.H.M."/>
            <person name="Stringer S.C."/>
            <person name="Carter A.T."/>
            <person name="Peck M.W."/>
        </authorList>
    </citation>
    <scope>NUCLEOTIDE SEQUENCE [LARGE SCALE GENOMIC DNA]</scope>
    <source>
        <strain evidence="12 13">IFR 18/094</strain>
    </source>
</reference>
<dbReference type="InterPro" id="IPR003661">
    <property type="entry name" value="HisK_dim/P_dom"/>
</dbReference>
<dbReference type="PANTHER" id="PTHR45528">
    <property type="entry name" value="SENSOR HISTIDINE KINASE CPXA"/>
    <property type="match status" value="1"/>
</dbReference>
<keyword evidence="4" id="KW-0597">Phosphoprotein</keyword>
<evidence type="ECO:0000256" key="7">
    <source>
        <dbReference type="ARBA" id="ARBA00022777"/>
    </source>
</evidence>
<dbReference type="RefSeq" id="WP_163249244.1">
    <property type="nucleotide sequence ID" value="NZ_SXDP01000005.1"/>
</dbReference>
<proteinExistence type="predicted"/>
<dbReference type="Proteomes" id="UP000473885">
    <property type="component" value="Unassembled WGS sequence"/>
</dbReference>
<dbReference type="AlphaFoldDB" id="A0A6M0RA50"/>
<protein>
    <recommendedName>
        <fullName evidence="3">histidine kinase</fullName>
        <ecNumber evidence="3">2.7.13.3</ecNumber>
    </recommendedName>
</protein>
<dbReference type="PANTHER" id="PTHR45528:SF8">
    <property type="entry name" value="HISTIDINE KINASE"/>
    <property type="match status" value="1"/>
</dbReference>
<keyword evidence="8" id="KW-1133">Transmembrane helix</keyword>
<gene>
    <name evidence="12" type="ORF">FDF74_08020</name>
</gene>
<keyword evidence="7 12" id="KW-0418">Kinase</keyword>
<comment type="caution">
    <text evidence="12">The sequence shown here is derived from an EMBL/GenBank/DDBJ whole genome shotgun (WGS) entry which is preliminary data.</text>
</comment>
<keyword evidence="6" id="KW-0812">Transmembrane</keyword>
<dbReference type="Pfam" id="PF00512">
    <property type="entry name" value="HisKA"/>
    <property type="match status" value="1"/>
</dbReference>
<dbReference type="PROSITE" id="PS50109">
    <property type="entry name" value="HIS_KIN"/>
    <property type="match status" value="1"/>
</dbReference>
<keyword evidence="13" id="KW-1185">Reference proteome</keyword>
<comment type="catalytic activity">
    <reaction evidence="1">
        <text>ATP + protein L-histidine = ADP + protein N-phospho-L-histidine.</text>
        <dbReference type="EC" id="2.7.13.3"/>
    </reaction>
</comment>